<dbReference type="VEuPathDB" id="VectorBase:LDEU012928"/>
<dbReference type="Gene3D" id="3.90.730.10">
    <property type="entry name" value="Ribonuclease T2-like"/>
    <property type="match status" value="1"/>
</dbReference>
<sequence>MISSTIPPDVKNNNYVLAVSFVPTACSHIIYTHKWAKEEYCVDSNLIWNIHGLWAEGELNVAIRRAACKTQKDGRPNNQLVTSEDVDEFHERNMVPLSARYKNNIEYWDYVYCTHAYHLIGENNQKRFSNPKQYFRKIKELYEELNLNDKMATAGIERSDTQVRNMSQWEIGVMGKYFNFPWTRTMTLT</sequence>
<evidence type="ECO:0000313" key="4">
    <source>
        <dbReference type="Proteomes" id="UP000288716"/>
    </source>
</evidence>
<reference evidence="3 4" key="1">
    <citation type="journal article" date="2018" name="Gigascience">
        <title>Genomes of trombidid mites reveal novel predicted allergens and laterally-transferred genes associated with secondary metabolism.</title>
        <authorList>
            <person name="Dong X."/>
            <person name="Chaisiri K."/>
            <person name="Xia D."/>
            <person name="Armstrong S.D."/>
            <person name="Fang Y."/>
            <person name="Donnelly M.J."/>
            <person name="Kadowaki T."/>
            <person name="McGarry J.W."/>
            <person name="Darby A.C."/>
            <person name="Makepeace B.L."/>
        </authorList>
    </citation>
    <scope>NUCLEOTIDE SEQUENCE [LARGE SCALE GENOMIC DNA]</scope>
    <source>
        <strain evidence="3">UoL-UT</strain>
    </source>
</reference>
<gene>
    <name evidence="3" type="ORF">B4U80_12352</name>
</gene>
<dbReference type="GO" id="GO:0003723">
    <property type="term" value="F:RNA binding"/>
    <property type="evidence" value="ECO:0007669"/>
    <property type="project" value="InterPro"/>
</dbReference>
<dbReference type="Pfam" id="PF00445">
    <property type="entry name" value="Ribonuclease_T2"/>
    <property type="match status" value="1"/>
</dbReference>
<evidence type="ECO:0000313" key="3">
    <source>
        <dbReference type="EMBL" id="RWS19112.1"/>
    </source>
</evidence>
<dbReference type="Proteomes" id="UP000288716">
    <property type="component" value="Unassembled WGS sequence"/>
</dbReference>
<dbReference type="InterPro" id="IPR036430">
    <property type="entry name" value="RNase_T2-like_sf"/>
</dbReference>
<dbReference type="OrthoDB" id="435754at2759"/>
<dbReference type="InterPro" id="IPR001568">
    <property type="entry name" value="RNase_T2-like"/>
</dbReference>
<keyword evidence="4" id="KW-1185">Reference proteome</keyword>
<comment type="similarity">
    <text evidence="1 2">Belongs to the RNase T2 family.</text>
</comment>
<comment type="caution">
    <text evidence="3">The sequence shown here is derived from an EMBL/GenBank/DDBJ whole genome shotgun (WGS) entry which is preliminary data.</text>
</comment>
<dbReference type="SUPFAM" id="SSF55895">
    <property type="entry name" value="Ribonuclease Rh-like"/>
    <property type="match status" value="1"/>
</dbReference>
<evidence type="ECO:0000256" key="1">
    <source>
        <dbReference type="ARBA" id="ARBA00007469"/>
    </source>
</evidence>
<proteinExistence type="inferred from homology"/>
<evidence type="ECO:0000256" key="2">
    <source>
        <dbReference type="RuleBase" id="RU004328"/>
    </source>
</evidence>
<dbReference type="GO" id="GO:0033897">
    <property type="term" value="F:ribonuclease T2 activity"/>
    <property type="evidence" value="ECO:0007669"/>
    <property type="project" value="InterPro"/>
</dbReference>
<organism evidence="3 4">
    <name type="scientific">Leptotrombidium deliense</name>
    <dbReference type="NCBI Taxonomy" id="299467"/>
    <lineage>
        <taxon>Eukaryota</taxon>
        <taxon>Metazoa</taxon>
        <taxon>Ecdysozoa</taxon>
        <taxon>Arthropoda</taxon>
        <taxon>Chelicerata</taxon>
        <taxon>Arachnida</taxon>
        <taxon>Acari</taxon>
        <taxon>Acariformes</taxon>
        <taxon>Trombidiformes</taxon>
        <taxon>Prostigmata</taxon>
        <taxon>Anystina</taxon>
        <taxon>Parasitengona</taxon>
        <taxon>Trombiculoidea</taxon>
        <taxon>Trombiculidae</taxon>
        <taxon>Leptotrombidium</taxon>
    </lineage>
</organism>
<dbReference type="AlphaFoldDB" id="A0A443RUT4"/>
<dbReference type="EMBL" id="NCKV01030023">
    <property type="protein sequence ID" value="RWS19112.1"/>
    <property type="molecule type" value="Genomic_DNA"/>
</dbReference>
<accession>A0A443RUT4</accession>
<protein>
    <submittedName>
        <fullName evidence="3">Uncharacterized protein</fullName>
    </submittedName>
</protein>
<feature type="non-terminal residue" evidence="3">
    <location>
        <position position="189"/>
    </location>
</feature>
<name>A0A443RUT4_9ACAR</name>